<evidence type="ECO:0000313" key="3">
    <source>
        <dbReference type="Proteomes" id="UP001285908"/>
    </source>
</evidence>
<feature type="transmembrane region" description="Helical" evidence="1">
    <location>
        <begin position="6"/>
        <end position="31"/>
    </location>
</feature>
<accession>A0AAJ0ICA5</accession>
<dbReference type="AlphaFoldDB" id="A0AAJ0ICA5"/>
<sequence>MRPSAFVYLARVLLNAFVIASCLLCFVRIFFSRFAQERREARKECNMVLTWMVVSLLQMTDGVYLDGRMCCVAFP</sequence>
<dbReference type="GeneID" id="87874426"/>
<reference evidence="2 3" key="1">
    <citation type="journal article" date="2023" name="Mol. Phylogenet. Evol.">
        <title>Genome-scale phylogeny and comparative genomics of the fungal order Sordariales.</title>
        <authorList>
            <person name="Hensen N."/>
            <person name="Bonometti L."/>
            <person name="Westerberg I."/>
            <person name="Brannstrom I.O."/>
            <person name="Guillou S."/>
            <person name="Cros-Aarteil S."/>
            <person name="Calhoun S."/>
            <person name="Haridas S."/>
            <person name="Kuo A."/>
            <person name="Mondo S."/>
            <person name="Pangilinan J."/>
            <person name="Riley R."/>
            <person name="LaButti K."/>
            <person name="Andreopoulos B."/>
            <person name="Lipzen A."/>
            <person name="Chen C."/>
            <person name="Yan M."/>
            <person name="Daum C."/>
            <person name="Ng V."/>
            <person name="Clum A."/>
            <person name="Steindorff A."/>
            <person name="Ohm R.A."/>
            <person name="Martin F."/>
            <person name="Silar P."/>
            <person name="Natvig D.O."/>
            <person name="Lalanne C."/>
            <person name="Gautier V."/>
            <person name="Ament-Velasquez S.L."/>
            <person name="Kruys A."/>
            <person name="Hutchinson M.I."/>
            <person name="Powell A.J."/>
            <person name="Barry K."/>
            <person name="Miller A.N."/>
            <person name="Grigoriev I.V."/>
            <person name="Debuchy R."/>
            <person name="Gladieux P."/>
            <person name="Hiltunen Thoren M."/>
            <person name="Johannesson H."/>
        </authorList>
    </citation>
    <scope>NUCLEOTIDE SEQUENCE [LARGE SCALE GENOMIC DNA]</scope>
    <source>
        <strain evidence="2 3">FGSC 10403</strain>
    </source>
</reference>
<protein>
    <submittedName>
        <fullName evidence="2">Uncharacterized protein</fullName>
    </submittedName>
</protein>
<dbReference type="Proteomes" id="UP001285908">
    <property type="component" value="Unassembled WGS sequence"/>
</dbReference>
<organism evidence="2 3">
    <name type="scientific">Neurospora hispaniola</name>
    <dbReference type="NCBI Taxonomy" id="588809"/>
    <lineage>
        <taxon>Eukaryota</taxon>
        <taxon>Fungi</taxon>
        <taxon>Dikarya</taxon>
        <taxon>Ascomycota</taxon>
        <taxon>Pezizomycotina</taxon>
        <taxon>Sordariomycetes</taxon>
        <taxon>Sordariomycetidae</taxon>
        <taxon>Sordariales</taxon>
        <taxon>Sordariaceae</taxon>
        <taxon>Neurospora</taxon>
    </lineage>
</organism>
<dbReference type="PROSITE" id="PS51257">
    <property type="entry name" value="PROKAR_LIPOPROTEIN"/>
    <property type="match status" value="1"/>
</dbReference>
<evidence type="ECO:0000256" key="1">
    <source>
        <dbReference type="SAM" id="Phobius"/>
    </source>
</evidence>
<dbReference type="EMBL" id="JAULSX010000002">
    <property type="protein sequence ID" value="KAK3497132.1"/>
    <property type="molecule type" value="Genomic_DNA"/>
</dbReference>
<keyword evidence="1" id="KW-0812">Transmembrane</keyword>
<dbReference type="RefSeq" id="XP_062695396.1">
    <property type="nucleotide sequence ID" value="XM_062836804.1"/>
</dbReference>
<proteinExistence type="predicted"/>
<keyword evidence="1" id="KW-1133">Transmembrane helix</keyword>
<gene>
    <name evidence="2" type="ORF">B0T23DRAFT_373566</name>
</gene>
<keyword evidence="1" id="KW-0472">Membrane</keyword>
<keyword evidence="3" id="KW-1185">Reference proteome</keyword>
<name>A0AAJ0ICA5_9PEZI</name>
<evidence type="ECO:0000313" key="2">
    <source>
        <dbReference type="EMBL" id="KAK3497132.1"/>
    </source>
</evidence>
<comment type="caution">
    <text evidence="2">The sequence shown here is derived from an EMBL/GenBank/DDBJ whole genome shotgun (WGS) entry which is preliminary data.</text>
</comment>